<dbReference type="Gene3D" id="2.30.110.10">
    <property type="entry name" value="Electron Transport, Fmn-binding Protein, Chain A"/>
    <property type="match status" value="1"/>
</dbReference>
<reference evidence="3" key="1">
    <citation type="journal article" date="2014" name="Int. J. Syst. Evol. Microbiol.">
        <title>Complete genome sequence of Corynebacterium casei LMG S-19264T (=DSM 44701T), isolated from a smear-ripened cheese.</title>
        <authorList>
            <consortium name="US DOE Joint Genome Institute (JGI-PGF)"/>
            <person name="Walter F."/>
            <person name="Albersmeier A."/>
            <person name="Kalinowski J."/>
            <person name="Ruckert C."/>
        </authorList>
    </citation>
    <scope>NUCLEOTIDE SEQUENCE</scope>
    <source>
        <strain evidence="3">CGMCC 1.12919</strain>
    </source>
</reference>
<protein>
    <submittedName>
        <fullName evidence="3">Pyridoxamine 5'-phosphate oxidase</fullName>
    </submittedName>
</protein>
<gene>
    <name evidence="3" type="ORF">GCM10010994_09060</name>
</gene>
<comment type="caution">
    <text evidence="3">The sequence shown here is derived from an EMBL/GenBank/DDBJ whole genome shotgun (WGS) entry which is preliminary data.</text>
</comment>
<dbReference type="GO" id="GO:0005737">
    <property type="term" value="C:cytoplasm"/>
    <property type="evidence" value="ECO:0007669"/>
    <property type="project" value="UniProtKB-ARBA"/>
</dbReference>
<dbReference type="PANTHER" id="PTHR13343:SF17">
    <property type="entry name" value="CELLULAR REPRESSOR OF E1A-STIMULATED GENES, ISOFORM A"/>
    <property type="match status" value="1"/>
</dbReference>
<dbReference type="AlphaFoldDB" id="A0A916TY63"/>
<name>A0A916TY63_9HYPH</name>
<dbReference type="InterPro" id="IPR019595">
    <property type="entry name" value="DUF2470"/>
</dbReference>
<reference evidence="3" key="2">
    <citation type="submission" date="2020-09" db="EMBL/GenBank/DDBJ databases">
        <authorList>
            <person name="Sun Q."/>
            <person name="Zhou Y."/>
        </authorList>
    </citation>
    <scope>NUCLEOTIDE SEQUENCE</scope>
    <source>
        <strain evidence="3">CGMCC 1.12919</strain>
    </source>
</reference>
<dbReference type="EMBL" id="BMGG01000001">
    <property type="protein sequence ID" value="GGC52109.1"/>
    <property type="molecule type" value="Genomic_DNA"/>
</dbReference>
<dbReference type="Proteomes" id="UP000637002">
    <property type="component" value="Unassembled WGS sequence"/>
</dbReference>
<accession>A0A916TY63</accession>
<proteinExistence type="predicted"/>
<dbReference type="RefSeq" id="WP_188607874.1">
    <property type="nucleotide sequence ID" value="NZ_BMGG01000001.1"/>
</dbReference>
<feature type="domain" description="Pyridoxamine 5'-phosphate oxidase N-terminal" evidence="1">
    <location>
        <begin position="10"/>
        <end position="120"/>
    </location>
</feature>
<keyword evidence="4" id="KW-1185">Reference proteome</keyword>
<feature type="domain" description="DUF2470" evidence="2">
    <location>
        <begin position="160"/>
        <end position="228"/>
    </location>
</feature>
<dbReference type="SUPFAM" id="SSF50475">
    <property type="entry name" value="FMN-binding split barrel"/>
    <property type="match status" value="1"/>
</dbReference>
<evidence type="ECO:0000313" key="4">
    <source>
        <dbReference type="Proteomes" id="UP000637002"/>
    </source>
</evidence>
<organism evidence="3 4">
    <name type="scientific">Chelatococcus reniformis</name>
    <dbReference type="NCBI Taxonomy" id="1494448"/>
    <lineage>
        <taxon>Bacteria</taxon>
        <taxon>Pseudomonadati</taxon>
        <taxon>Pseudomonadota</taxon>
        <taxon>Alphaproteobacteria</taxon>
        <taxon>Hyphomicrobiales</taxon>
        <taxon>Chelatococcaceae</taxon>
        <taxon>Chelatococcus</taxon>
    </lineage>
</organism>
<dbReference type="PANTHER" id="PTHR13343">
    <property type="entry name" value="CREG1 PROTEIN"/>
    <property type="match status" value="1"/>
</dbReference>
<dbReference type="Pfam" id="PF01243">
    <property type="entry name" value="PNPOx_N"/>
    <property type="match status" value="1"/>
</dbReference>
<dbReference type="InterPro" id="IPR037119">
    <property type="entry name" value="Haem_oxidase_HugZ-like_sf"/>
</dbReference>
<dbReference type="Pfam" id="PF10615">
    <property type="entry name" value="DUF2470"/>
    <property type="match status" value="1"/>
</dbReference>
<evidence type="ECO:0000313" key="3">
    <source>
        <dbReference type="EMBL" id="GGC52109.1"/>
    </source>
</evidence>
<dbReference type="InterPro" id="IPR012349">
    <property type="entry name" value="Split_barrel_FMN-bd"/>
</dbReference>
<evidence type="ECO:0000259" key="2">
    <source>
        <dbReference type="Pfam" id="PF10615"/>
    </source>
</evidence>
<dbReference type="InterPro" id="IPR011576">
    <property type="entry name" value="Pyridox_Oxase_N"/>
</dbReference>
<dbReference type="Gene3D" id="3.20.180.10">
    <property type="entry name" value="PNP-oxidase-like"/>
    <property type="match status" value="1"/>
</dbReference>
<sequence>MSEFDPKLVAKALLRRARIGTLATLGPDGAPYASLVSIATDLDGVPVTLISDLALHTGNLARDARASLLVATIGAGDPLAHPRLSVAVVAERSAGERPRHRFLARHPGAAGYADFPDFSFRRLVPTGAHLVAGFGRIVDLCAADLLTELGDADELVAAEAGAVAHMNEDHADALLLYATRLLGEGRGDWTVSGLDPEGLDLACGDRTARLPFPRRVTSPGALRGILKELADAARAVPAAAAP</sequence>
<evidence type="ECO:0000259" key="1">
    <source>
        <dbReference type="Pfam" id="PF01243"/>
    </source>
</evidence>